<evidence type="ECO:0000313" key="4">
    <source>
        <dbReference type="Proteomes" id="UP000663860"/>
    </source>
</evidence>
<keyword evidence="1" id="KW-0175">Coiled coil</keyword>
<sequence length="759" mass="89544">ERPKIHHVFAHNYSILIQQVEREMDDAKELFDRQMSYQEEHGSIQLDRNMTKVAGSLLWAEELKQRYTQPMEQFRQLENETTQTPEAKRIEEKYNELDQLIDKFIESLYKEWANNVSEASKFNLNQYLITRNPKNHLIHLNFHPQLETVLREVRYLEIKDRKDIPQAALDIYKDNDTYLQYINNLNYTIASYNKIRETVAEVEYPLIERQLQTIDQQLSDAENKLTWSTSGIGEYILRTRTVVFDLEQRLQKSKNNILEIQTIMATWSKSPLYERSSARGGGGATEKQTSGDNLLILADLDERLNKRYKEIREAGDRIHSLVRDNRQYLQVDENNSAISENWKAYIEYIDEMITDGFYAIVQCRIANQAFADCNGLEAMFKLINIFGSLLERPKIHHVFAHNYSILIQQVEREMDDAKELFDRQMSYQEEHGSIQLDRNMTKVAGSLLWAEELKQRYTQPMEQFRQLENETTQTPEAKRIEEKYNELDQLIDKFIESLYKEWANNVSEASKFNLNQYLITRNPKNHLIHLNFHPQLETVLREVRYLEIKDRKDIPQAALDIYKDNDTYLQYINNLNYTIASYNKIRETVAEVEYPLIERQLQTIDQQLSDAENKLTWSTSGIGEYILRTRTVVFDLEQRLQKSKNNILEIQSIMATWSKSPLYERSSARGGGGATEKQTSGDNLLILADLDERLNKRYKEIREAGDRIHSLVRDNRQYLQVDENNSAISENWKAYIEYIDEMITDGFYAIVQCDLDFFR</sequence>
<dbReference type="PANTHER" id="PTHR46532">
    <property type="entry name" value="MALE FERTILITY FACTOR KL5"/>
    <property type="match status" value="1"/>
</dbReference>
<accession>A0A815SS69</accession>
<dbReference type="AlphaFoldDB" id="A0A815SS69"/>
<dbReference type="GO" id="GO:0045505">
    <property type="term" value="F:dynein intermediate chain binding"/>
    <property type="evidence" value="ECO:0007669"/>
    <property type="project" value="InterPro"/>
</dbReference>
<dbReference type="InterPro" id="IPR026983">
    <property type="entry name" value="DHC"/>
</dbReference>
<dbReference type="InterPro" id="IPR013594">
    <property type="entry name" value="Dynein_heavy_tail"/>
</dbReference>
<feature type="domain" description="Dynein heavy chain tail" evidence="2">
    <location>
        <begin position="364"/>
        <end position="625"/>
    </location>
</feature>
<evidence type="ECO:0000313" key="3">
    <source>
        <dbReference type="EMBL" id="CAF1496683.1"/>
    </source>
</evidence>
<dbReference type="GO" id="GO:0007018">
    <property type="term" value="P:microtubule-based movement"/>
    <property type="evidence" value="ECO:0007669"/>
    <property type="project" value="InterPro"/>
</dbReference>
<feature type="domain" description="Dynein heavy chain tail" evidence="2">
    <location>
        <begin position="1"/>
        <end position="235"/>
    </location>
</feature>
<evidence type="ECO:0000256" key="1">
    <source>
        <dbReference type="SAM" id="Coils"/>
    </source>
</evidence>
<evidence type="ECO:0000259" key="2">
    <source>
        <dbReference type="Pfam" id="PF08385"/>
    </source>
</evidence>
<dbReference type="GO" id="GO:0005858">
    <property type="term" value="C:axonemal dynein complex"/>
    <property type="evidence" value="ECO:0007669"/>
    <property type="project" value="TreeGrafter"/>
</dbReference>
<feature type="non-terminal residue" evidence="3">
    <location>
        <position position="759"/>
    </location>
</feature>
<feature type="coiled-coil region" evidence="1">
    <location>
        <begin position="60"/>
        <end position="107"/>
    </location>
</feature>
<feature type="non-terminal residue" evidence="3">
    <location>
        <position position="1"/>
    </location>
</feature>
<dbReference type="PANTHER" id="PTHR46532:SF11">
    <property type="entry name" value="DYNEIN AXONEMAL HEAVY CHAIN 12"/>
    <property type="match status" value="1"/>
</dbReference>
<reference evidence="3" key="1">
    <citation type="submission" date="2021-02" db="EMBL/GenBank/DDBJ databases">
        <authorList>
            <person name="Nowell W R."/>
        </authorList>
    </citation>
    <scope>NUCLEOTIDE SEQUENCE</scope>
</reference>
<name>A0A815SS69_9BILA</name>
<dbReference type="GO" id="GO:0051959">
    <property type="term" value="F:dynein light intermediate chain binding"/>
    <property type="evidence" value="ECO:0007669"/>
    <property type="project" value="InterPro"/>
</dbReference>
<feature type="coiled-coil region" evidence="1">
    <location>
        <begin position="450"/>
        <end position="497"/>
    </location>
</feature>
<comment type="caution">
    <text evidence="3">The sequence shown here is derived from an EMBL/GenBank/DDBJ whole genome shotgun (WGS) entry which is preliminary data.</text>
</comment>
<organism evidence="3 4">
    <name type="scientific">Adineta steineri</name>
    <dbReference type="NCBI Taxonomy" id="433720"/>
    <lineage>
        <taxon>Eukaryota</taxon>
        <taxon>Metazoa</taxon>
        <taxon>Spiralia</taxon>
        <taxon>Gnathifera</taxon>
        <taxon>Rotifera</taxon>
        <taxon>Eurotatoria</taxon>
        <taxon>Bdelloidea</taxon>
        <taxon>Adinetida</taxon>
        <taxon>Adinetidae</taxon>
        <taxon>Adineta</taxon>
    </lineage>
</organism>
<dbReference type="EMBL" id="CAJNOE010002967">
    <property type="protein sequence ID" value="CAF1496683.1"/>
    <property type="molecule type" value="Genomic_DNA"/>
</dbReference>
<protein>
    <recommendedName>
        <fullName evidence="2">Dynein heavy chain tail domain-containing protein</fullName>
    </recommendedName>
</protein>
<dbReference type="Pfam" id="PF08385">
    <property type="entry name" value="DHC_N1"/>
    <property type="match status" value="2"/>
</dbReference>
<gene>
    <name evidence="3" type="ORF">IZO911_LOCUS44789</name>
</gene>
<proteinExistence type="predicted"/>
<dbReference type="Proteomes" id="UP000663860">
    <property type="component" value="Unassembled WGS sequence"/>
</dbReference>